<proteinExistence type="predicted"/>
<dbReference type="Pfam" id="PF12776">
    <property type="entry name" value="Myb_DNA-bind_3"/>
    <property type="match status" value="1"/>
</dbReference>
<dbReference type="PANTHER" id="PTHR46929">
    <property type="entry name" value="EXPRESSED PROTEIN"/>
    <property type="match status" value="1"/>
</dbReference>
<evidence type="ECO:0000313" key="2">
    <source>
        <dbReference type="EnsemblPlants" id="EMT03001"/>
    </source>
</evidence>
<dbReference type="InterPro" id="IPR024752">
    <property type="entry name" value="Myb/SANT-like_dom"/>
</dbReference>
<feature type="domain" description="Myb/SANT-like" evidence="1">
    <location>
        <begin position="14"/>
        <end position="98"/>
    </location>
</feature>
<dbReference type="AlphaFoldDB" id="R7W5W6"/>
<evidence type="ECO:0000259" key="1">
    <source>
        <dbReference type="Pfam" id="PF12776"/>
    </source>
</evidence>
<organism evidence="2">
    <name type="scientific">Aegilops tauschii</name>
    <name type="common">Tausch's goatgrass</name>
    <name type="synonym">Aegilops squarrosa</name>
    <dbReference type="NCBI Taxonomy" id="37682"/>
    <lineage>
        <taxon>Eukaryota</taxon>
        <taxon>Viridiplantae</taxon>
        <taxon>Streptophyta</taxon>
        <taxon>Embryophyta</taxon>
        <taxon>Tracheophyta</taxon>
        <taxon>Spermatophyta</taxon>
        <taxon>Magnoliopsida</taxon>
        <taxon>Liliopsida</taxon>
        <taxon>Poales</taxon>
        <taxon>Poaceae</taxon>
        <taxon>BOP clade</taxon>
        <taxon>Pooideae</taxon>
        <taxon>Triticodae</taxon>
        <taxon>Triticeae</taxon>
        <taxon>Triticinae</taxon>
        <taxon>Aegilops</taxon>
    </lineage>
</organism>
<accession>R7W5W6</accession>
<reference evidence="2" key="1">
    <citation type="submission" date="2015-06" db="UniProtKB">
        <authorList>
            <consortium name="EnsemblPlants"/>
        </authorList>
    </citation>
    <scope>IDENTIFICATION</scope>
</reference>
<name>R7W5W6_AEGTA</name>
<sequence>MVDGTSPARRNDITWNDVTDDAMLEVLVHHQNMDDHSQNGWKAHVYNAAIKNVKEKCNKDITKDNILGRLRTFDKQYEVINKILSQSGFGWDWVNHNLSINSDNVRTKYVETIDLLPLPKVTTFEILAALELIAELAEADMLRLIGS</sequence>
<protein>
    <recommendedName>
        <fullName evidence="1">Myb/SANT-like domain-containing protein</fullName>
    </recommendedName>
</protein>
<dbReference type="PANTHER" id="PTHR46929:SF15">
    <property type="entry name" value="MYB_SANT-LIKE DOMAIN-CONTAINING PROTEIN"/>
    <property type="match status" value="1"/>
</dbReference>
<dbReference type="EnsemblPlants" id="EMT03001">
    <property type="protein sequence ID" value="EMT03001"/>
    <property type="gene ID" value="F775_04007"/>
</dbReference>